<name>A0ABQ1HP94_9GAMM</name>
<dbReference type="Proteomes" id="UP000623419">
    <property type="component" value="Unassembled WGS sequence"/>
</dbReference>
<feature type="compositionally biased region" description="Acidic residues" evidence="1">
    <location>
        <begin position="82"/>
        <end position="92"/>
    </location>
</feature>
<gene>
    <name evidence="2" type="ORF">GCM10011521_22760</name>
</gene>
<proteinExistence type="predicted"/>
<dbReference type="EMBL" id="BMKC01000003">
    <property type="protein sequence ID" value="GGA83799.1"/>
    <property type="molecule type" value="Genomic_DNA"/>
</dbReference>
<protein>
    <recommendedName>
        <fullName evidence="4">Extradiol ring-cleavage dioxygenase LigAB LigA subunit domain-containing protein</fullName>
    </recommendedName>
</protein>
<evidence type="ECO:0008006" key="4">
    <source>
        <dbReference type="Google" id="ProtNLM"/>
    </source>
</evidence>
<evidence type="ECO:0000256" key="1">
    <source>
        <dbReference type="SAM" id="MobiDB-lite"/>
    </source>
</evidence>
<sequence>MGSVEMNNVIAFLERMGRNPSLAQLPAAELASEARDLGLDDAPLQALLDRDADALNGLLGGRHKMMCMLFPAEGDDQKKQDDEQEDSEQPDDDDRKESIQRNGRH</sequence>
<organism evidence="2 3">
    <name type="scientific">Arenimonas soli</name>
    <dbReference type="NCBI Taxonomy" id="2269504"/>
    <lineage>
        <taxon>Bacteria</taxon>
        <taxon>Pseudomonadati</taxon>
        <taxon>Pseudomonadota</taxon>
        <taxon>Gammaproteobacteria</taxon>
        <taxon>Lysobacterales</taxon>
        <taxon>Lysobacteraceae</taxon>
        <taxon>Arenimonas</taxon>
    </lineage>
</organism>
<evidence type="ECO:0000313" key="2">
    <source>
        <dbReference type="EMBL" id="GGA83799.1"/>
    </source>
</evidence>
<keyword evidence="3" id="KW-1185">Reference proteome</keyword>
<comment type="caution">
    <text evidence="2">The sequence shown here is derived from an EMBL/GenBank/DDBJ whole genome shotgun (WGS) entry which is preliminary data.</text>
</comment>
<feature type="region of interest" description="Disordered" evidence="1">
    <location>
        <begin position="70"/>
        <end position="105"/>
    </location>
</feature>
<accession>A0ABQ1HP94</accession>
<evidence type="ECO:0000313" key="3">
    <source>
        <dbReference type="Proteomes" id="UP000623419"/>
    </source>
</evidence>
<reference evidence="3" key="1">
    <citation type="journal article" date="2019" name="Int. J. Syst. Evol. Microbiol.">
        <title>The Global Catalogue of Microorganisms (GCM) 10K type strain sequencing project: providing services to taxonomists for standard genome sequencing and annotation.</title>
        <authorList>
            <consortium name="The Broad Institute Genomics Platform"/>
            <consortium name="The Broad Institute Genome Sequencing Center for Infectious Disease"/>
            <person name="Wu L."/>
            <person name="Ma J."/>
        </authorList>
    </citation>
    <scope>NUCLEOTIDE SEQUENCE [LARGE SCALE GENOMIC DNA]</scope>
    <source>
        <strain evidence="3">CGMCC 1.15905</strain>
    </source>
</reference>